<dbReference type="Pfam" id="PF00027">
    <property type="entry name" value="cNMP_binding"/>
    <property type="match status" value="1"/>
</dbReference>
<accession>A0A1Y6FQ52</accession>
<dbReference type="PANTHER" id="PTHR24567:SF74">
    <property type="entry name" value="HTH-TYPE TRANSCRIPTIONAL REGULATOR ARCR"/>
    <property type="match status" value="1"/>
</dbReference>
<feature type="domain" description="HTH crp-type" evidence="5">
    <location>
        <begin position="145"/>
        <end position="212"/>
    </location>
</feature>
<evidence type="ECO:0000256" key="2">
    <source>
        <dbReference type="ARBA" id="ARBA00023125"/>
    </source>
</evidence>
<dbReference type="GO" id="GO:0016301">
    <property type="term" value="F:kinase activity"/>
    <property type="evidence" value="ECO:0007669"/>
    <property type="project" value="UniProtKB-KW"/>
</dbReference>
<dbReference type="InterPro" id="IPR000595">
    <property type="entry name" value="cNMP-bd_dom"/>
</dbReference>
<keyword evidence="2" id="KW-0238">DNA-binding</keyword>
<dbReference type="EMBL" id="FXWL01000002">
    <property type="protein sequence ID" value="SMQ77094.1"/>
    <property type="molecule type" value="Genomic_DNA"/>
</dbReference>
<name>A0A1Y6FQ52_9SPHN</name>
<gene>
    <name evidence="6" type="ORF">SAMN06295984_2507</name>
</gene>
<evidence type="ECO:0000259" key="4">
    <source>
        <dbReference type="PROSITE" id="PS50042"/>
    </source>
</evidence>
<evidence type="ECO:0000313" key="6">
    <source>
        <dbReference type="EMBL" id="SMQ77094.1"/>
    </source>
</evidence>
<evidence type="ECO:0000259" key="5">
    <source>
        <dbReference type="PROSITE" id="PS51063"/>
    </source>
</evidence>
<dbReference type="GO" id="GO:0003700">
    <property type="term" value="F:DNA-binding transcription factor activity"/>
    <property type="evidence" value="ECO:0007669"/>
    <property type="project" value="TreeGrafter"/>
</dbReference>
<organism evidence="6 7">
    <name type="scientific">Sphingopyxis terrae subsp. ummariensis</name>
    <dbReference type="NCBI Taxonomy" id="429001"/>
    <lineage>
        <taxon>Bacteria</taxon>
        <taxon>Pseudomonadati</taxon>
        <taxon>Pseudomonadota</taxon>
        <taxon>Alphaproteobacteria</taxon>
        <taxon>Sphingomonadales</taxon>
        <taxon>Sphingomonadaceae</taxon>
        <taxon>Sphingopyxis</taxon>
    </lineage>
</organism>
<protein>
    <submittedName>
        <fullName evidence="6">cAMP-binding domain of CRP or a regulatory subunit of cAMP-dependent protein kinases</fullName>
    </submittedName>
</protein>
<keyword evidence="3" id="KW-0804">Transcription</keyword>
<dbReference type="GeneID" id="303002145"/>
<reference evidence="7" key="1">
    <citation type="submission" date="2017-04" db="EMBL/GenBank/DDBJ databases">
        <authorList>
            <person name="Varghese N."/>
            <person name="Submissions S."/>
        </authorList>
    </citation>
    <scope>NUCLEOTIDE SEQUENCE [LARGE SCALE GENOMIC DNA]</scope>
    <source>
        <strain evidence="7">UI2</strain>
    </source>
</reference>
<dbReference type="PANTHER" id="PTHR24567">
    <property type="entry name" value="CRP FAMILY TRANSCRIPTIONAL REGULATORY PROTEIN"/>
    <property type="match status" value="1"/>
</dbReference>
<dbReference type="InterPro" id="IPR018490">
    <property type="entry name" value="cNMP-bd_dom_sf"/>
</dbReference>
<evidence type="ECO:0000256" key="1">
    <source>
        <dbReference type="ARBA" id="ARBA00023015"/>
    </source>
</evidence>
<dbReference type="GO" id="GO:0003677">
    <property type="term" value="F:DNA binding"/>
    <property type="evidence" value="ECO:0007669"/>
    <property type="project" value="UniProtKB-KW"/>
</dbReference>
<dbReference type="Pfam" id="PF13545">
    <property type="entry name" value="HTH_Crp_2"/>
    <property type="match status" value="1"/>
</dbReference>
<evidence type="ECO:0000256" key="3">
    <source>
        <dbReference type="ARBA" id="ARBA00023163"/>
    </source>
</evidence>
<dbReference type="PROSITE" id="PS51063">
    <property type="entry name" value="HTH_CRP_2"/>
    <property type="match status" value="1"/>
</dbReference>
<sequence>MQRSYQLALAERTRLSGVERDRLLAMTSPRSFADGQFVQHQGDPGDAFWAVIEGHVLVGRYAEDGAFTAFAVLGPGDIFGELAFFTGLERQVDAIASGPARLVAIDRPVLRALMTADIGWAELLLRSLGRQLAVSLDIIDAERRLPVAERLARLLAAMAADAADGMTVRATQQQLADLLGVSRVTLGAALRDLAARGTIERGYRHVRVLPPLSRPA</sequence>
<dbReference type="Gene3D" id="2.60.120.10">
    <property type="entry name" value="Jelly Rolls"/>
    <property type="match status" value="1"/>
</dbReference>
<dbReference type="InterPro" id="IPR014710">
    <property type="entry name" value="RmlC-like_jellyroll"/>
</dbReference>
<feature type="domain" description="Cyclic nucleotide-binding" evidence="4">
    <location>
        <begin position="11"/>
        <end position="114"/>
    </location>
</feature>
<dbReference type="InterPro" id="IPR050397">
    <property type="entry name" value="Env_Response_Regulators"/>
</dbReference>
<proteinExistence type="predicted"/>
<dbReference type="GO" id="GO:0005829">
    <property type="term" value="C:cytosol"/>
    <property type="evidence" value="ECO:0007669"/>
    <property type="project" value="TreeGrafter"/>
</dbReference>
<dbReference type="CDD" id="cd00038">
    <property type="entry name" value="CAP_ED"/>
    <property type="match status" value="1"/>
</dbReference>
<keyword evidence="6" id="KW-0808">Transferase</keyword>
<keyword evidence="7" id="KW-1185">Reference proteome</keyword>
<keyword evidence="1" id="KW-0805">Transcription regulation</keyword>
<dbReference type="SUPFAM" id="SSF51206">
    <property type="entry name" value="cAMP-binding domain-like"/>
    <property type="match status" value="1"/>
</dbReference>
<dbReference type="AlphaFoldDB" id="A0A1Y6FQ52"/>
<dbReference type="PROSITE" id="PS50042">
    <property type="entry name" value="CNMP_BINDING_3"/>
    <property type="match status" value="1"/>
</dbReference>
<dbReference type="InterPro" id="IPR012318">
    <property type="entry name" value="HTH_CRP"/>
</dbReference>
<evidence type="ECO:0000313" key="7">
    <source>
        <dbReference type="Proteomes" id="UP000194469"/>
    </source>
</evidence>
<dbReference type="SMART" id="SM00100">
    <property type="entry name" value="cNMP"/>
    <property type="match status" value="1"/>
</dbReference>
<dbReference type="RefSeq" id="WP_086457355.1">
    <property type="nucleotide sequence ID" value="NZ_FXWL01000002.1"/>
</dbReference>
<dbReference type="Proteomes" id="UP000194469">
    <property type="component" value="Unassembled WGS sequence"/>
</dbReference>
<dbReference type="InterPro" id="IPR036390">
    <property type="entry name" value="WH_DNA-bd_sf"/>
</dbReference>
<dbReference type="SMART" id="SM00419">
    <property type="entry name" value="HTH_CRP"/>
    <property type="match status" value="1"/>
</dbReference>
<dbReference type="SUPFAM" id="SSF46785">
    <property type="entry name" value="Winged helix' DNA-binding domain"/>
    <property type="match status" value="1"/>
</dbReference>
<dbReference type="Gene3D" id="1.10.10.10">
    <property type="entry name" value="Winged helix-like DNA-binding domain superfamily/Winged helix DNA-binding domain"/>
    <property type="match status" value="1"/>
</dbReference>
<dbReference type="InterPro" id="IPR036388">
    <property type="entry name" value="WH-like_DNA-bd_sf"/>
</dbReference>
<keyword evidence="6" id="KW-0418">Kinase</keyword>